<evidence type="ECO:0000313" key="3">
    <source>
        <dbReference type="Proteomes" id="UP000288805"/>
    </source>
</evidence>
<dbReference type="EMBL" id="QGNW01001366">
    <property type="protein sequence ID" value="RVW43953.1"/>
    <property type="molecule type" value="Genomic_DNA"/>
</dbReference>
<evidence type="ECO:0000313" key="2">
    <source>
        <dbReference type="EMBL" id="RVW43953.1"/>
    </source>
</evidence>
<feature type="region of interest" description="Disordered" evidence="1">
    <location>
        <begin position="1"/>
        <end position="51"/>
    </location>
</feature>
<evidence type="ECO:0000256" key="1">
    <source>
        <dbReference type="SAM" id="MobiDB-lite"/>
    </source>
</evidence>
<dbReference type="PANTHER" id="PTHR35277">
    <property type="entry name" value="OS09G0363700 PROTEIN"/>
    <property type="match status" value="1"/>
</dbReference>
<feature type="region of interest" description="Disordered" evidence="1">
    <location>
        <begin position="85"/>
        <end position="104"/>
    </location>
</feature>
<dbReference type="AlphaFoldDB" id="A0A438E8C8"/>
<dbReference type="Proteomes" id="UP000288805">
    <property type="component" value="Unassembled WGS sequence"/>
</dbReference>
<name>A0A438E8C8_VITVI</name>
<feature type="compositionally biased region" description="Basic and acidic residues" evidence="1">
    <location>
        <begin position="41"/>
        <end position="51"/>
    </location>
</feature>
<accession>A0A438E8C8</accession>
<feature type="compositionally biased region" description="Basic and acidic residues" evidence="1">
    <location>
        <begin position="188"/>
        <end position="197"/>
    </location>
</feature>
<gene>
    <name evidence="2" type="ORF">CK203_072351</name>
</gene>
<sequence>MDNHPPPPDKYVKNPNSMERTKEEIEAVLHTEKSSHHHKETHGMRDDIDEKTPLNEVKAPNVFERAKEEIEALVQTIHSKKEPELHVTTSNDEMLPTEKSPHHFKETHGMREDIDENTPMNDVKAPNVFERAKEEIEALVQTIHPKKESEIHVPASTGEENDVKAPDLIERAKEEIEAIMHTKKSPPHHHEETHGMSDDIDENTPIDEVKGPSVFQRAKEELEALAQTIHPKKEPSDLVSSPKEGGFRFSIRKGLEKFDVDAFPFFPLPSVGFVWMVDMFRFEFNIERLRHVGSVTQTLQVDISAKLFN</sequence>
<feature type="compositionally biased region" description="Basic and acidic residues" evidence="1">
    <location>
        <begin position="19"/>
        <end position="34"/>
    </location>
</feature>
<organism evidence="2 3">
    <name type="scientific">Vitis vinifera</name>
    <name type="common">Grape</name>
    <dbReference type="NCBI Taxonomy" id="29760"/>
    <lineage>
        <taxon>Eukaryota</taxon>
        <taxon>Viridiplantae</taxon>
        <taxon>Streptophyta</taxon>
        <taxon>Embryophyta</taxon>
        <taxon>Tracheophyta</taxon>
        <taxon>Spermatophyta</taxon>
        <taxon>Magnoliopsida</taxon>
        <taxon>eudicotyledons</taxon>
        <taxon>Gunneridae</taxon>
        <taxon>Pentapetalae</taxon>
        <taxon>rosids</taxon>
        <taxon>Vitales</taxon>
        <taxon>Vitaceae</taxon>
        <taxon>Viteae</taxon>
        <taxon>Vitis</taxon>
    </lineage>
</organism>
<dbReference type="PANTHER" id="PTHR35277:SF10">
    <property type="entry name" value="OS09G0363700 PROTEIN"/>
    <property type="match status" value="1"/>
</dbReference>
<comment type="caution">
    <text evidence="2">The sequence shown here is derived from an EMBL/GenBank/DDBJ whole genome shotgun (WGS) entry which is preliminary data.</text>
</comment>
<reference evidence="2 3" key="1">
    <citation type="journal article" date="2018" name="PLoS Genet.">
        <title>Population sequencing reveals clonal diversity and ancestral inbreeding in the grapevine cultivar Chardonnay.</title>
        <authorList>
            <person name="Roach M.J."/>
            <person name="Johnson D.L."/>
            <person name="Bohlmann J."/>
            <person name="van Vuuren H.J."/>
            <person name="Jones S.J."/>
            <person name="Pretorius I.S."/>
            <person name="Schmidt S.A."/>
            <person name="Borneman A.R."/>
        </authorList>
    </citation>
    <scope>NUCLEOTIDE SEQUENCE [LARGE SCALE GENOMIC DNA]</scope>
    <source>
        <strain evidence="3">cv. Chardonnay</strain>
        <tissue evidence="2">Leaf</tissue>
    </source>
</reference>
<feature type="region of interest" description="Disordered" evidence="1">
    <location>
        <begin position="182"/>
        <end position="202"/>
    </location>
</feature>
<protein>
    <submittedName>
        <fullName evidence="2">Uncharacterized protein</fullName>
    </submittedName>
</protein>
<proteinExistence type="predicted"/>